<evidence type="ECO:0000313" key="2">
    <source>
        <dbReference type="EMBL" id="ACM06681.1"/>
    </source>
</evidence>
<evidence type="ECO:0000256" key="1">
    <source>
        <dbReference type="SAM" id="Phobius"/>
    </source>
</evidence>
<keyword evidence="1" id="KW-1133">Transmembrane helix</keyword>
<gene>
    <name evidence="2" type="ordered locus">trd_A0655</name>
</gene>
<feature type="transmembrane region" description="Helical" evidence="1">
    <location>
        <begin position="65"/>
        <end position="84"/>
    </location>
</feature>
<dbReference type="AlphaFoldDB" id="B9L4E1"/>
<dbReference type="EMBL" id="CP001276">
    <property type="protein sequence ID" value="ACM06681.1"/>
    <property type="molecule type" value="Genomic_DNA"/>
</dbReference>
<geneLocation type="plasmid" evidence="3">
    <name>Tros</name>
</geneLocation>
<keyword evidence="1" id="KW-0812">Transmembrane</keyword>
<name>B9L4E1_THERP</name>
<evidence type="ECO:0000313" key="3">
    <source>
        <dbReference type="Proteomes" id="UP000000447"/>
    </source>
</evidence>
<dbReference type="KEGG" id="tro:trd_A0655"/>
<keyword evidence="1" id="KW-0472">Membrane</keyword>
<dbReference type="Proteomes" id="UP000000447">
    <property type="component" value="Plasmid unnamed"/>
</dbReference>
<accession>B9L4E1</accession>
<sequence length="166" mass="17857">MAIPLLGRAGSLLVGQIVWRLVRDDEPGKAVERARSLVARSAPDDPHRSHGALRRRAGGGWSPSWYAGFMVIGLVCSMLSILFGGRMVTAGLVRAPWLSRGEVLVLAPVGSPVVRDDPLVWCWPDGGNLWLLAGSSTAFSVGMADFPRVWRGVRRFAEPAATVTAQ</sequence>
<proteinExistence type="predicted"/>
<organism evidence="2 3">
    <name type="scientific">Thermomicrobium roseum (strain ATCC 27502 / DSM 5159 / P-2)</name>
    <dbReference type="NCBI Taxonomy" id="309801"/>
    <lineage>
        <taxon>Bacteria</taxon>
        <taxon>Pseudomonadati</taxon>
        <taxon>Thermomicrobiota</taxon>
        <taxon>Thermomicrobia</taxon>
        <taxon>Thermomicrobiales</taxon>
        <taxon>Thermomicrobiaceae</taxon>
        <taxon>Thermomicrobium</taxon>
    </lineage>
</organism>
<protein>
    <submittedName>
        <fullName evidence="2">Uncharacterized protein</fullName>
    </submittedName>
</protein>
<reference evidence="2 3" key="1">
    <citation type="journal article" date="2009" name="PLoS ONE">
        <title>Complete genome sequence of the aerobic CO-oxidizing thermophile Thermomicrobium roseum.</title>
        <authorList>
            <person name="Wu D."/>
            <person name="Raymond J."/>
            <person name="Wu M."/>
            <person name="Chatterji S."/>
            <person name="Ren Q."/>
            <person name="Graham J.E."/>
            <person name="Bryant D.A."/>
            <person name="Robb F."/>
            <person name="Colman A."/>
            <person name="Tallon L.J."/>
            <person name="Badger J.H."/>
            <person name="Madupu R."/>
            <person name="Ward N.L."/>
            <person name="Eisen J.A."/>
        </authorList>
    </citation>
    <scope>NUCLEOTIDE SEQUENCE [LARGE SCALE GENOMIC DNA]</scope>
    <source>
        <strain evidence="3">ATCC 27502 / DSM 5159 / P-2</strain>
        <plasmid evidence="2">unnamed</plasmid>
    </source>
</reference>
<keyword evidence="2" id="KW-0614">Plasmid</keyword>
<keyword evidence="3" id="KW-1185">Reference proteome</keyword>
<dbReference type="HOGENOM" id="CLU_1601933_0_0_0"/>